<dbReference type="NCBIfam" id="TIGR00527">
    <property type="entry name" value="gcvH"/>
    <property type="match status" value="1"/>
</dbReference>
<dbReference type="eggNOG" id="COG0509">
    <property type="taxonomic scope" value="Bacteria"/>
</dbReference>
<dbReference type="GO" id="GO:0009249">
    <property type="term" value="P:protein lipoylation"/>
    <property type="evidence" value="ECO:0007669"/>
    <property type="project" value="TreeGrafter"/>
</dbReference>
<feature type="modified residue" description="N6-lipoyllysine" evidence="3 4">
    <location>
        <position position="67"/>
    </location>
</feature>
<comment type="function">
    <text evidence="3">The glycine cleavage system catalyzes the degradation of glycine. The H protein shuttles the methylamine group of glycine from the P protein to the T protein.</text>
</comment>
<comment type="cofactor">
    <cofactor evidence="3">
        <name>(R)-lipoate</name>
        <dbReference type="ChEBI" id="CHEBI:83088"/>
    </cofactor>
    <text evidence="3">Binds 1 lipoyl cofactor covalently.</text>
</comment>
<dbReference type="PANTHER" id="PTHR11715:SF3">
    <property type="entry name" value="GLYCINE CLEAVAGE SYSTEM H PROTEIN-RELATED"/>
    <property type="match status" value="1"/>
</dbReference>
<dbReference type="NCBIfam" id="NF002270">
    <property type="entry name" value="PRK01202.1"/>
    <property type="match status" value="1"/>
</dbReference>
<dbReference type="EMBL" id="ACJM01000022">
    <property type="protein sequence ID" value="EEG76223.1"/>
    <property type="molecule type" value="Genomic_DNA"/>
</dbReference>
<proteinExistence type="inferred from homology"/>
<dbReference type="SUPFAM" id="SSF51230">
    <property type="entry name" value="Single hybrid motif"/>
    <property type="match status" value="1"/>
</dbReference>
<dbReference type="STRING" id="555088.DealDRAFT_2917"/>
<keyword evidence="7" id="KW-1185">Reference proteome</keyword>
<evidence type="ECO:0000256" key="2">
    <source>
        <dbReference type="ARBA" id="ARBA00022823"/>
    </source>
</evidence>
<dbReference type="PANTHER" id="PTHR11715">
    <property type="entry name" value="GLYCINE CLEAVAGE SYSTEM H PROTEIN"/>
    <property type="match status" value="1"/>
</dbReference>
<dbReference type="GO" id="GO:0019464">
    <property type="term" value="P:glycine decarboxylation via glycine cleavage system"/>
    <property type="evidence" value="ECO:0007669"/>
    <property type="project" value="UniProtKB-UniRule"/>
</dbReference>
<dbReference type="RefSeq" id="WP_008518785.1">
    <property type="nucleotide sequence ID" value="NZ_ACJM01000022.1"/>
</dbReference>
<dbReference type="InterPro" id="IPR003016">
    <property type="entry name" value="2-oxoA_DH_lipoyl-BS"/>
</dbReference>
<organism evidence="6 7">
    <name type="scientific">Dethiobacter alkaliphilus AHT 1</name>
    <dbReference type="NCBI Taxonomy" id="555088"/>
    <lineage>
        <taxon>Bacteria</taxon>
        <taxon>Bacillati</taxon>
        <taxon>Bacillota</taxon>
        <taxon>Dethiobacteria</taxon>
        <taxon>Dethiobacterales</taxon>
        <taxon>Dethiobacteraceae</taxon>
        <taxon>Dethiobacter</taxon>
    </lineage>
</organism>
<evidence type="ECO:0000256" key="3">
    <source>
        <dbReference type="HAMAP-Rule" id="MF_00272"/>
    </source>
</evidence>
<dbReference type="InterPro" id="IPR011053">
    <property type="entry name" value="Single_hybrid_motif"/>
</dbReference>
<dbReference type="PROSITE" id="PS50968">
    <property type="entry name" value="BIOTINYL_LIPOYL"/>
    <property type="match status" value="1"/>
</dbReference>
<accession>C0GKA8</accession>
<keyword evidence="2 3" id="KW-0450">Lipoyl</keyword>
<comment type="caution">
    <text evidence="6">The sequence shown here is derived from an EMBL/GenBank/DDBJ whole genome shotgun (WGS) entry which is preliminary data.</text>
</comment>
<dbReference type="InterPro" id="IPR000089">
    <property type="entry name" value="Biotin_lipoyl"/>
</dbReference>
<evidence type="ECO:0000313" key="7">
    <source>
        <dbReference type="Proteomes" id="UP000006443"/>
    </source>
</evidence>
<dbReference type="InterPro" id="IPR033753">
    <property type="entry name" value="GCV_H/Fam206"/>
</dbReference>
<dbReference type="InterPro" id="IPR002930">
    <property type="entry name" value="GCV_H"/>
</dbReference>
<dbReference type="GO" id="GO:0005829">
    <property type="term" value="C:cytosol"/>
    <property type="evidence" value="ECO:0007669"/>
    <property type="project" value="TreeGrafter"/>
</dbReference>
<dbReference type="HAMAP" id="MF_00272">
    <property type="entry name" value="GcvH"/>
    <property type="match status" value="1"/>
</dbReference>
<dbReference type="Pfam" id="PF01597">
    <property type="entry name" value="GCV_H"/>
    <property type="match status" value="1"/>
</dbReference>
<dbReference type="InterPro" id="IPR017453">
    <property type="entry name" value="GCV_H_sub"/>
</dbReference>
<gene>
    <name evidence="3" type="primary">gcvH</name>
    <name evidence="6" type="ORF">DealDRAFT_2917</name>
</gene>
<dbReference type="Proteomes" id="UP000006443">
    <property type="component" value="Unassembled WGS sequence"/>
</dbReference>
<dbReference type="Gene3D" id="2.40.50.100">
    <property type="match status" value="1"/>
</dbReference>
<protein>
    <recommendedName>
        <fullName evidence="3">Glycine cleavage system H protein</fullName>
    </recommendedName>
</protein>
<reference evidence="6 7" key="1">
    <citation type="submission" date="2009-02" db="EMBL/GenBank/DDBJ databases">
        <title>Sequencing of the draft genome and assembly of Dethiobacter alkaliphilus AHT 1.</title>
        <authorList>
            <consortium name="US DOE Joint Genome Institute (JGI-PGF)"/>
            <person name="Lucas S."/>
            <person name="Copeland A."/>
            <person name="Lapidus A."/>
            <person name="Glavina del Rio T."/>
            <person name="Dalin E."/>
            <person name="Tice H."/>
            <person name="Bruce D."/>
            <person name="Goodwin L."/>
            <person name="Pitluck S."/>
            <person name="Larimer F."/>
            <person name="Land M.L."/>
            <person name="Hauser L."/>
            <person name="Muyzer G."/>
        </authorList>
    </citation>
    <scope>NUCLEOTIDE SEQUENCE [LARGE SCALE GENOMIC DNA]</scope>
    <source>
        <strain evidence="6 7">AHT 1</strain>
    </source>
</reference>
<comment type="similarity">
    <text evidence="1 3">Belongs to the GcvH family.</text>
</comment>
<evidence type="ECO:0000256" key="1">
    <source>
        <dbReference type="ARBA" id="ARBA00009249"/>
    </source>
</evidence>
<evidence type="ECO:0000256" key="4">
    <source>
        <dbReference type="PIRSR" id="PIRSR617453-50"/>
    </source>
</evidence>
<evidence type="ECO:0000259" key="5">
    <source>
        <dbReference type="PROSITE" id="PS50968"/>
    </source>
</evidence>
<evidence type="ECO:0000313" key="6">
    <source>
        <dbReference type="EMBL" id="EEG76223.1"/>
    </source>
</evidence>
<dbReference type="AlphaFoldDB" id="C0GKA8"/>
<comment type="subunit">
    <text evidence="3">The glycine cleavage system is composed of four proteins: P, T, L and H.</text>
</comment>
<sequence>MMNWEFREGLKYSKDHEWVRVDEGNLVIVGITDYAQHKLGDVVFVELPEVDDEVKAGESMGVIESVKAVADVFSAIDGVVTEVNEDLLDQPELLNQEPFEGGWIAKIELSNEGQLNELLDMEGYKEFIRQEEEG</sequence>
<feature type="domain" description="Lipoyl-binding" evidence="5">
    <location>
        <begin position="26"/>
        <end position="108"/>
    </location>
</feature>
<dbReference type="GO" id="GO:0005960">
    <property type="term" value="C:glycine cleavage complex"/>
    <property type="evidence" value="ECO:0007669"/>
    <property type="project" value="InterPro"/>
</dbReference>
<name>C0GKA8_DETAL</name>
<dbReference type="CDD" id="cd06848">
    <property type="entry name" value="GCS_H"/>
    <property type="match status" value="1"/>
</dbReference>
<dbReference type="PROSITE" id="PS00189">
    <property type="entry name" value="LIPOYL"/>
    <property type="match status" value="1"/>
</dbReference>